<dbReference type="Gene3D" id="2.40.128.200">
    <property type="match status" value="1"/>
</dbReference>
<accession>A0A348WR83</accession>
<dbReference type="EMBL" id="DMUP01000239">
    <property type="protein sequence ID" value="HAR57045.1"/>
    <property type="molecule type" value="Genomic_DNA"/>
</dbReference>
<keyword evidence="1 5" id="KW-0732">Signal</keyword>
<organism evidence="7 8">
    <name type="scientific">Idiomarina baltica</name>
    <dbReference type="NCBI Taxonomy" id="190892"/>
    <lineage>
        <taxon>Bacteria</taxon>
        <taxon>Pseudomonadati</taxon>
        <taxon>Pseudomonadota</taxon>
        <taxon>Gammaproteobacteria</taxon>
        <taxon>Alteromonadales</taxon>
        <taxon>Idiomarinaceae</taxon>
        <taxon>Idiomarina</taxon>
    </lineage>
</organism>
<evidence type="ECO:0000313" key="8">
    <source>
        <dbReference type="Proteomes" id="UP000262878"/>
    </source>
</evidence>
<feature type="signal peptide" evidence="5">
    <location>
        <begin position="1"/>
        <end position="26"/>
    </location>
</feature>
<proteinExistence type="predicted"/>
<feature type="domain" description="C-type lysozyme inhibitor" evidence="6">
    <location>
        <begin position="48"/>
        <end position="111"/>
    </location>
</feature>
<evidence type="ECO:0000256" key="3">
    <source>
        <dbReference type="ARBA" id="ARBA00023139"/>
    </source>
</evidence>
<keyword evidence="4" id="KW-0449">Lipoprotein</keyword>
<keyword evidence="2" id="KW-0472">Membrane</keyword>
<dbReference type="InterPro" id="IPR018660">
    <property type="entry name" value="MliC"/>
</dbReference>
<evidence type="ECO:0000256" key="5">
    <source>
        <dbReference type="SAM" id="SignalP"/>
    </source>
</evidence>
<sequence length="131" mass="14408">MPQFKKIRDIMRFLPIVLIVFLSACGQPSTDDTASKEQSSDGNLSFKYQCESGETIMVSYPTDSIAVVEYDDRRLQMRIAVSASGARYVGERLEWWTKGSGEGASGTLFRHLEDGTSGEAIEQCTQVADAA</sequence>
<evidence type="ECO:0000259" key="6">
    <source>
        <dbReference type="Pfam" id="PF09864"/>
    </source>
</evidence>
<gene>
    <name evidence="7" type="ORF">DCR58_09735</name>
</gene>
<keyword evidence="3" id="KW-0564">Palmitate</keyword>
<evidence type="ECO:0000313" key="7">
    <source>
        <dbReference type="EMBL" id="HAR57045.1"/>
    </source>
</evidence>
<dbReference type="Proteomes" id="UP000262878">
    <property type="component" value="Unassembled WGS sequence"/>
</dbReference>
<dbReference type="AlphaFoldDB" id="A0A348WR83"/>
<dbReference type="SUPFAM" id="SSF141488">
    <property type="entry name" value="YdhA-like"/>
    <property type="match status" value="1"/>
</dbReference>
<comment type="caution">
    <text evidence="7">The sequence shown here is derived from an EMBL/GenBank/DDBJ whole genome shotgun (WGS) entry which is preliminary data.</text>
</comment>
<reference evidence="7 8" key="1">
    <citation type="journal article" date="2018" name="Nat. Biotechnol.">
        <title>A standardized bacterial taxonomy based on genome phylogeny substantially revises the tree of life.</title>
        <authorList>
            <person name="Parks D.H."/>
            <person name="Chuvochina M."/>
            <person name="Waite D.W."/>
            <person name="Rinke C."/>
            <person name="Skarshewski A."/>
            <person name="Chaumeil P.A."/>
            <person name="Hugenholtz P."/>
        </authorList>
    </citation>
    <scope>NUCLEOTIDE SEQUENCE [LARGE SCALE GENOMIC DNA]</scope>
    <source>
        <strain evidence="7">UBA9360</strain>
    </source>
</reference>
<evidence type="ECO:0000256" key="4">
    <source>
        <dbReference type="ARBA" id="ARBA00023288"/>
    </source>
</evidence>
<evidence type="ECO:0000256" key="2">
    <source>
        <dbReference type="ARBA" id="ARBA00023136"/>
    </source>
</evidence>
<dbReference type="InterPro" id="IPR036328">
    <property type="entry name" value="MliC_sf"/>
</dbReference>
<name>A0A348WR83_9GAMM</name>
<dbReference type="PROSITE" id="PS51257">
    <property type="entry name" value="PROKAR_LIPOPROTEIN"/>
    <property type="match status" value="1"/>
</dbReference>
<evidence type="ECO:0000256" key="1">
    <source>
        <dbReference type="ARBA" id="ARBA00022729"/>
    </source>
</evidence>
<dbReference type="Pfam" id="PF09864">
    <property type="entry name" value="MliC"/>
    <property type="match status" value="1"/>
</dbReference>
<protein>
    <recommendedName>
        <fullName evidence="6">C-type lysozyme inhibitor domain-containing protein</fullName>
    </recommendedName>
</protein>
<feature type="chain" id="PRO_5016741614" description="C-type lysozyme inhibitor domain-containing protein" evidence="5">
    <location>
        <begin position="27"/>
        <end position="131"/>
    </location>
</feature>